<dbReference type="AlphaFoldDB" id="A0A330L8X2"/>
<dbReference type="CDD" id="cd00761">
    <property type="entry name" value="Glyco_tranf_GTA_type"/>
    <property type="match status" value="1"/>
</dbReference>
<reference evidence="3" key="1">
    <citation type="submission" date="2018-04" db="EMBL/GenBank/DDBJ databases">
        <authorList>
            <person name="Lucker S."/>
            <person name="Sakoula D."/>
        </authorList>
    </citation>
    <scope>NUCLEOTIDE SEQUENCE [LARGE SCALE GENOMIC DNA]</scope>
</reference>
<keyword evidence="2" id="KW-0808">Transferase</keyword>
<proteinExistence type="predicted"/>
<organism evidence="2 3">
    <name type="scientific">Nitrospira lenta</name>
    <dbReference type="NCBI Taxonomy" id="1436998"/>
    <lineage>
        <taxon>Bacteria</taxon>
        <taxon>Pseudomonadati</taxon>
        <taxon>Nitrospirota</taxon>
        <taxon>Nitrospiria</taxon>
        <taxon>Nitrospirales</taxon>
        <taxon>Nitrospiraceae</taxon>
        <taxon>Nitrospira</taxon>
    </lineage>
</organism>
<evidence type="ECO:0000259" key="1">
    <source>
        <dbReference type="Pfam" id="PF00535"/>
    </source>
</evidence>
<dbReference type="EMBL" id="OUNR01000018">
    <property type="protein sequence ID" value="SPP66164.1"/>
    <property type="molecule type" value="Genomic_DNA"/>
</dbReference>
<dbReference type="RefSeq" id="WP_121990360.1">
    <property type="nucleotide sequence ID" value="NZ_OUNR01000018.1"/>
</dbReference>
<dbReference type="Proteomes" id="UP000248168">
    <property type="component" value="Unassembled WGS sequence"/>
</dbReference>
<dbReference type="PANTHER" id="PTHR22916">
    <property type="entry name" value="GLYCOSYLTRANSFERASE"/>
    <property type="match status" value="1"/>
</dbReference>
<evidence type="ECO:0000313" key="2">
    <source>
        <dbReference type="EMBL" id="SPP66164.1"/>
    </source>
</evidence>
<evidence type="ECO:0000313" key="3">
    <source>
        <dbReference type="Proteomes" id="UP000248168"/>
    </source>
</evidence>
<dbReference type="OrthoDB" id="396512at2"/>
<dbReference type="InParanoid" id="A0A330L8X2"/>
<accession>A0A330L8X2</accession>
<sequence length="366" mass="41013">MVAVHAVLPAEQSNGWFMGGKSIYRDGSRVMMPLVTVGIPVYKRLNFLPLSLASVEAQDYPHIECLISDNGLNGTQVEDIATRHYAKLFRVRKNCVTVGQSEHYNQIAKDASGKYFLLLNDDDEISPSLVSELVSLLERYPAAAVAIPKEETMDLSGRTMRGSADIVPELMSGEEFVRAWCRGIYRYETFTTILTRREAVVACGGYPSFPTGNGIDDALLAKLCLGNQVALTAKCVFRKRTDEGSLGFSCDYRALTKAARGFLSFLRVDPTIQRYAIAYPTRWQEVNDLLVKMIWKTCFERWNGMYRARLSVIGWVRAAFTMPYIPDYYAAVGGTLVDAFKAAVFDAGKKLFPWAHRFCSRNRNAP</sequence>
<dbReference type="GO" id="GO:0016758">
    <property type="term" value="F:hexosyltransferase activity"/>
    <property type="evidence" value="ECO:0007669"/>
    <property type="project" value="UniProtKB-ARBA"/>
</dbReference>
<dbReference type="InterPro" id="IPR001173">
    <property type="entry name" value="Glyco_trans_2-like"/>
</dbReference>
<dbReference type="Gene3D" id="3.90.550.10">
    <property type="entry name" value="Spore Coat Polysaccharide Biosynthesis Protein SpsA, Chain A"/>
    <property type="match status" value="1"/>
</dbReference>
<keyword evidence="3" id="KW-1185">Reference proteome</keyword>
<feature type="domain" description="Glycosyltransferase 2-like" evidence="1">
    <location>
        <begin position="36"/>
        <end position="199"/>
    </location>
</feature>
<dbReference type="InterPro" id="IPR029044">
    <property type="entry name" value="Nucleotide-diphossugar_trans"/>
</dbReference>
<dbReference type="PANTHER" id="PTHR22916:SF67">
    <property type="entry name" value="COLANIC ACID BIOSYNTHESIS GLYCOSYL TRANSFERASE WCAE-RELATED"/>
    <property type="match status" value="1"/>
</dbReference>
<name>A0A330L8X2_9BACT</name>
<dbReference type="Pfam" id="PF00535">
    <property type="entry name" value="Glycos_transf_2"/>
    <property type="match status" value="1"/>
</dbReference>
<gene>
    <name evidence="2" type="ORF">NITLEN_50204</name>
</gene>
<dbReference type="SUPFAM" id="SSF53448">
    <property type="entry name" value="Nucleotide-diphospho-sugar transferases"/>
    <property type="match status" value="1"/>
</dbReference>
<protein>
    <submittedName>
        <fullName evidence="2">Glycosyl transferase family 2</fullName>
    </submittedName>
</protein>